<name>Q3BU86_XANE5</name>
<dbReference type="HOGENOM" id="CLU_2739070_0_0_6"/>
<evidence type="ECO:0000313" key="1">
    <source>
        <dbReference type="EMBL" id="CAJ23623.1"/>
    </source>
</evidence>
<accession>Q3BU86</accession>
<dbReference type="EMBL" id="AM039952">
    <property type="protein sequence ID" value="CAJ23623.1"/>
    <property type="molecule type" value="Genomic_DNA"/>
</dbReference>
<evidence type="ECO:0000313" key="2">
    <source>
        <dbReference type="Proteomes" id="UP000007069"/>
    </source>
</evidence>
<proteinExistence type="predicted"/>
<protein>
    <submittedName>
        <fullName evidence="1">Uncharacterized protein</fullName>
    </submittedName>
</protein>
<reference evidence="1 2" key="1">
    <citation type="journal article" date="2005" name="J. Bacteriol.">
        <title>Insights into genome plasticity and pathogenicity of the plant pathogenic Bacterium Xanthomonas campestris pv. vesicatoria revealed by the complete genome sequence.</title>
        <authorList>
            <person name="Thieme F."/>
            <person name="Koebnik R."/>
            <person name="Bekel T."/>
            <person name="Berger C."/>
            <person name="Boch J."/>
            <person name="Buettner D."/>
            <person name="Caldana C."/>
            <person name="Gaigalat L."/>
            <person name="Goesmann A."/>
            <person name="Kay S."/>
            <person name="Kirchner O."/>
            <person name="Lanz C."/>
            <person name="Linke B."/>
            <person name="McHardy A.C."/>
            <person name="Meyer F."/>
            <person name="Mittenhuber G."/>
            <person name="Nies D.H."/>
            <person name="Niesbach-Kloesgen U."/>
            <person name="Patschkowski T."/>
            <person name="Rueckert C."/>
            <person name="Rupp O."/>
            <person name="Schneicker S."/>
            <person name="Schuster S.C."/>
            <person name="Vorhoelter F.J."/>
            <person name="Weber E."/>
            <person name="Puehler A."/>
            <person name="Bonas U."/>
            <person name="Bartels D."/>
            <person name="Kaiser O."/>
        </authorList>
    </citation>
    <scope>NUCLEOTIDE SEQUENCE [LARGE SCALE GENOMIC DNA]</scope>
    <source>
        <strain evidence="1 2">85-10</strain>
    </source>
</reference>
<sequence>MGATCAGSGKYYVGMRILKSVSECWTIRHVVRSLNQPHGLEMATVIEAAPSKSAAFILAHCRKQTLQYDSI</sequence>
<gene>
    <name evidence="1" type="ordered locus">XCV1946</name>
</gene>
<dbReference type="AlphaFoldDB" id="Q3BU86"/>
<dbReference type="Proteomes" id="UP000007069">
    <property type="component" value="Chromosome"/>
</dbReference>
<organism evidence="2">
    <name type="scientific">Xanthomonas euvesicatoria pv. vesicatoria (strain 85-10)</name>
    <name type="common">Xanthomonas campestris pv. vesicatoria</name>
    <dbReference type="NCBI Taxonomy" id="316273"/>
    <lineage>
        <taxon>Bacteria</taxon>
        <taxon>Pseudomonadati</taxon>
        <taxon>Pseudomonadota</taxon>
        <taxon>Gammaproteobacteria</taxon>
        <taxon>Lysobacterales</taxon>
        <taxon>Lysobacteraceae</taxon>
        <taxon>Xanthomonas</taxon>
    </lineage>
</organism>
<dbReference type="KEGG" id="xcv:XCV1946"/>